<dbReference type="GO" id="GO:0016787">
    <property type="term" value="F:hydrolase activity"/>
    <property type="evidence" value="ECO:0007669"/>
    <property type="project" value="UniProtKB-UniRule"/>
</dbReference>
<evidence type="ECO:0000313" key="6">
    <source>
        <dbReference type="EMBL" id="QBC43431.1"/>
    </source>
</evidence>
<feature type="short sequence motif" description="GXGXXG" evidence="4">
    <location>
        <begin position="14"/>
        <end position="19"/>
    </location>
</feature>
<protein>
    <submittedName>
        <fullName evidence="6">Esterase</fullName>
    </submittedName>
</protein>
<dbReference type="InterPro" id="IPR016035">
    <property type="entry name" value="Acyl_Trfase/lysoPLipase"/>
</dbReference>
<dbReference type="KEGG" id="ifl:C1H71_07695"/>
<evidence type="ECO:0000259" key="5">
    <source>
        <dbReference type="PROSITE" id="PS51635"/>
    </source>
</evidence>
<dbReference type="Pfam" id="PF01734">
    <property type="entry name" value="Patatin"/>
    <property type="match status" value="1"/>
</dbReference>
<evidence type="ECO:0000256" key="1">
    <source>
        <dbReference type="ARBA" id="ARBA00022801"/>
    </source>
</evidence>
<evidence type="ECO:0000256" key="2">
    <source>
        <dbReference type="ARBA" id="ARBA00022963"/>
    </source>
</evidence>
<keyword evidence="2 4" id="KW-0442">Lipid degradation</keyword>
<evidence type="ECO:0000256" key="4">
    <source>
        <dbReference type="PROSITE-ProRule" id="PRU01161"/>
    </source>
</evidence>
<dbReference type="SUPFAM" id="SSF52151">
    <property type="entry name" value="FabD/lysophospholipase-like"/>
    <property type="match status" value="1"/>
</dbReference>
<keyword evidence="3 4" id="KW-0443">Lipid metabolism</keyword>
<name>A0A7G3G7Y9_9NEIS</name>
<keyword evidence="7" id="KW-1185">Reference proteome</keyword>
<dbReference type="PANTHER" id="PTHR14226">
    <property type="entry name" value="NEUROPATHY TARGET ESTERASE/SWISS CHEESE D.MELANOGASTER"/>
    <property type="match status" value="1"/>
</dbReference>
<feature type="domain" description="PNPLA" evidence="5">
    <location>
        <begin position="10"/>
        <end position="199"/>
    </location>
</feature>
<evidence type="ECO:0000256" key="3">
    <source>
        <dbReference type="ARBA" id="ARBA00023098"/>
    </source>
</evidence>
<dbReference type="Gene3D" id="3.40.1090.10">
    <property type="entry name" value="Cytosolic phospholipase A2 catalytic domain"/>
    <property type="match status" value="2"/>
</dbReference>
<feature type="short sequence motif" description="DGA/G" evidence="4">
    <location>
        <begin position="186"/>
        <end position="188"/>
    </location>
</feature>
<dbReference type="PROSITE" id="PS51635">
    <property type="entry name" value="PNPLA"/>
    <property type="match status" value="1"/>
</dbReference>
<dbReference type="PANTHER" id="PTHR14226:SF78">
    <property type="entry name" value="SLR0060 PROTEIN"/>
    <property type="match status" value="1"/>
</dbReference>
<gene>
    <name evidence="6" type="ORF">C1H71_07695</name>
</gene>
<dbReference type="AlphaFoldDB" id="A0A7G3G7Y9"/>
<dbReference type="RefSeq" id="WP_130106010.1">
    <property type="nucleotide sequence ID" value="NZ_CP025781.1"/>
</dbReference>
<reference evidence="6 7" key="1">
    <citation type="submission" date="2018-01" db="EMBL/GenBank/DDBJ databases">
        <title>Genome sequence of Iodobacter sp. strain PCH194 isolated from Indian Trans-Himalaya.</title>
        <authorList>
            <person name="Kumar V."/>
            <person name="Thakur V."/>
            <person name="Kumar S."/>
            <person name="Singh D."/>
        </authorList>
    </citation>
    <scope>NUCLEOTIDE SEQUENCE [LARGE SCALE GENOMIC DNA]</scope>
    <source>
        <strain evidence="6 7">PCH194</strain>
    </source>
</reference>
<feature type="active site" description="Nucleophile" evidence="4">
    <location>
        <position position="44"/>
    </location>
</feature>
<feature type="active site" description="Proton acceptor" evidence="4">
    <location>
        <position position="186"/>
    </location>
</feature>
<accession>A0A7G3G7Y9</accession>
<sequence>MTKNLRTINLALQGGGAHGAFTWGVLDALLEDGRLQFEGVSGTSAGAMNAIVLAQGLMDGGKEGARLALENFWLALAKSMPVDISAADSASASVGKIMQHWTRYLSPSQMNPFDLNPLRDLIGQQIDFEALQKHSPVKLFIATTHANSGKLRIFTHSEMTAEVVLASACLPTLYRSVTIDGEPYWDGAYSANPAIFPLFDYCDACDILLVLLQPLNLTPTPDSAREIQNRILDITFQSGFLREMQMFTRLKAHRPLFVWSKLDRHIARTHFHLIEAEMGQFNAESKLAVNLKFFTTLKEMGRKAGKKWLADHYVELGRSSSVDLSAVFA</sequence>
<dbReference type="EMBL" id="CP025781">
    <property type="protein sequence ID" value="QBC43431.1"/>
    <property type="molecule type" value="Genomic_DNA"/>
</dbReference>
<dbReference type="GO" id="GO:0016042">
    <property type="term" value="P:lipid catabolic process"/>
    <property type="evidence" value="ECO:0007669"/>
    <property type="project" value="UniProtKB-UniRule"/>
</dbReference>
<organism evidence="6 7">
    <name type="scientific">Iodobacter fluviatilis</name>
    <dbReference type="NCBI Taxonomy" id="537"/>
    <lineage>
        <taxon>Bacteria</taxon>
        <taxon>Pseudomonadati</taxon>
        <taxon>Pseudomonadota</taxon>
        <taxon>Betaproteobacteria</taxon>
        <taxon>Neisseriales</taxon>
        <taxon>Chitinibacteraceae</taxon>
        <taxon>Iodobacter</taxon>
    </lineage>
</organism>
<dbReference type="Proteomes" id="UP000515917">
    <property type="component" value="Chromosome"/>
</dbReference>
<evidence type="ECO:0000313" key="7">
    <source>
        <dbReference type="Proteomes" id="UP000515917"/>
    </source>
</evidence>
<feature type="short sequence motif" description="GXSXG" evidence="4">
    <location>
        <begin position="42"/>
        <end position="46"/>
    </location>
</feature>
<proteinExistence type="predicted"/>
<keyword evidence="1 4" id="KW-0378">Hydrolase</keyword>
<dbReference type="InterPro" id="IPR050301">
    <property type="entry name" value="NTE"/>
</dbReference>
<dbReference type="InterPro" id="IPR002641">
    <property type="entry name" value="PNPLA_dom"/>
</dbReference>